<proteinExistence type="predicted"/>
<dbReference type="Gene3D" id="2.160.20.20">
    <property type="match status" value="1"/>
</dbReference>
<dbReference type="RefSeq" id="WP_063705341.1">
    <property type="nucleotide sequence ID" value="NZ_LUUB01000087.1"/>
</dbReference>
<dbReference type="STRING" id="1505087.AYJ54_24445"/>
<dbReference type="InterPro" id="IPR012332">
    <property type="entry name" value="Autotransporter_pectin_lyase_C"/>
</dbReference>
<dbReference type="InterPro" id="IPR030930">
    <property type="entry name" value="AIDA"/>
</dbReference>
<comment type="caution">
    <text evidence="1">The sequence shown here is derived from an EMBL/GenBank/DDBJ whole genome shotgun (WGS) entry which is preliminary data.</text>
</comment>
<organism evidence="1 2">
    <name type="scientific">Bradyrhizobium centrolobii</name>
    <dbReference type="NCBI Taxonomy" id="1505087"/>
    <lineage>
        <taxon>Bacteria</taxon>
        <taxon>Pseudomonadati</taxon>
        <taxon>Pseudomonadota</taxon>
        <taxon>Alphaproteobacteria</taxon>
        <taxon>Hyphomicrobiales</taxon>
        <taxon>Nitrobacteraceae</taxon>
        <taxon>Bradyrhizobium</taxon>
    </lineage>
</organism>
<dbReference type="OrthoDB" id="9804931at2"/>
<dbReference type="Gene3D" id="2.60.40.2030">
    <property type="match status" value="1"/>
</dbReference>
<reference evidence="1 2" key="1">
    <citation type="submission" date="2016-03" db="EMBL/GenBank/DDBJ databases">
        <title>Draft Genome Sequence of the Strain BR 10245 (Bradyrhizobium sp.) isolated from nodules of Centrolobium paraense.</title>
        <authorList>
            <person name="Simoes-Araujo J.L.Sr."/>
            <person name="Barauna A.C."/>
            <person name="Silva K."/>
            <person name="Zilli J.E."/>
        </authorList>
    </citation>
    <scope>NUCLEOTIDE SEQUENCE [LARGE SCALE GENOMIC DNA]</scope>
    <source>
        <strain evidence="1 2">BR 10245</strain>
    </source>
</reference>
<dbReference type="InterPro" id="IPR038081">
    <property type="entry name" value="CalX-like_sf"/>
</dbReference>
<dbReference type="AlphaFoldDB" id="A0A176YEY8"/>
<evidence type="ECO:0008006" key="3">
    <source>
        <dbReference type="Google" id="ProtNLM"/>
    </source>
</evidence>
<protein>
    <recommendedName>
        <fullName evidence="3">Calx-beta domain-containing protein</fullName>
    </recommendedName>
</protein>
<dbReference type="NCBIfam" id="TIGR04415">
    <property type="entry name" value="O_hepto_targRPT"/>
    <property type="match status" value="7"/>
</dbReference>
<accession>A0A176YEY8</accession>
<evidence type="ECO:0000313" key="1">
    <source>
        <dbReference type="EMBL" id="OAF04262.1"/>
    </source>
</evidence>
<dbReference type="SUPFAM" id="SSF141072">
    <property type="entry name" value="CalX-like"/>
    <property type="match status" value="1"/>
</dbReference>
<evidence type="ECO:0000313" key="2">
    <source>
        <dbReference type="Proteomes" id="UP000076959"/>
    </source>
</evidence>
<dbReference type="EMBL" id="LUUB01000087">
    <property type="protein sequence ID" value="OAF04262.1"/>
    <property type="molecule type" value="Genomic_DNA"/>
</dbReference>
<sequence>MSLTAGCIAFTGFNGDGNDNLSFVALTDIPQGTVINFTDSNWNGTSFATGSSAESTMAWTATSAIAAGTVIDINNIGKGTLGASAGSVTFTNANNTGLSNDSEVVYAYVGSSTSPTFLAAISNVGYSTSDGTLTGTGLVAGQTAVSFTGGLDIVGYNGPRSGLASFADYLAAIGNTANWVTQNGSGDQSTDGTAPDAPFPTTAFTVAAPAAQSISFSPSSVSVAEGDSGTKTMTFTIVRAGGTTGAISFSGSFAAGTTNAADYGGTLPGSTFSGSIAAGATSATVTITISGDTTPEPDESFTLTLTGASNPSATVTIGTATATGTITNDDGTVLSSNSSSPITLANNDHLTVLGGVTLSASTPVTWIGGSTSPGALLDNFGTITGTSRAIATSGSASGSFTIHNEAGATITATKDAVKISNLVSGTSGTFTVNNEGTIASTGTGSNAGQALDLDDINSSGVHTVINNAATGMISAADADAIRPGANATINNYGQIVSHNGSASSTGNDAIDFQSVNTGGIVNNFAGGVIDGARHGITGDQPITVTNDGTITGEAGSGINMDSSANTTTVVTNRGTITGTSVNGADADGVDVDGLVSIDNFGTIGAVGLVAAANGLNEALAIGGGTVHNEVGGLIVSDQRAITVDDSNDGSAFGAMTIINDGTIRGDNGEAISITGTYGDTIANTGSIFGSVAMDGGNDTLTNSGTIGGDVAMGAGDDTITLVAGSVLTGTIDGGDGLDTLVLSGNGGGTLGTVTNVEKLDVQGGTWRIQDATGYSDIAVESGAKMILMGSAAGAAIAAGGTQYVYGSASGSTVSGDQVIEAGGSASGSTITVGGEQDVYAGGVATGTIMDGGSQGVYGGAVSLTTIGDGAIQHLHGSATTTIVNDGGEQNVYADGAATGTTLNAGGMQIDWGTAISTTLNGGEQYVFGTASLTTLNSGVQIVESGGAANSTTIHGGEQDVYAGGTAIGTVMDGGSQAVYGAVVIQTTISGCAIQYLHGSAITTTINDGSKQAIYADGSATGAVVNAGGEQIDWGLATATIVNGGTQYVYGDATGTTILAGTQHVQSGGNAVSTTIGSGALAYVHSGGAANGVAFAGPNASLVLDQSSALTGSISGWQANDSIDLGDILFSDGVTSLAYSQNGDNSGGTLTVSDGAHTATLSLLGQYTAADFALSSDGHGGTLITDPAVAQQAQLAPALHG</sequence>
<name>A0A176YEY8_9BRAD</name>
<dbReference type="Proteomes" id="UP000076959">
    <property type="component" value="Unassembled WGS sequence"/>
</dbReference>
<gene>
    <name evidence="1" type="ORF">AYJ54_24445</name>
</gene>
<keyword evidence="2" id="KW-1185">Reference proteome</keyword>